<feature type="transmembrane region" description="Helical" evidence="10">
    <location>
        <begin position="132"/>
        <end position="160"/>
    </location>
</feature>
<evidence type="ECO:0000313" key="13">
    <source>
        <dbReference type="EMBL" id="GGV24247.1"/>
    </source>
</evidence>
<dbReference type="PANTHER" id="PTHR24421">
    <property type="entry name" value="NITRATE/NITRITE SENSOR PROTEIN NARX-RELATED"/>
    <property type="match status" value="1"/>
</dbReference>
<evidence type="ECO:0000313" key="14">
    <source>
        <dbReference type="Proteomes" id="UP000618795"/>
    </source>
</evidence>
<evidence type="ECO:0000256" key="9">
    <source>
        <dbReference type="SAM" id="MobiDB-lite"/>
    </source>
</evidence>
<keyword evidence="6 13" id="KW-0418">Kinase</keyword>
<dbReference type="EMBL" id="BMTD01000026">
    <property type="protein sequence ID" value="GGV24247.1"/>
    <property type="molecule type" value="Genomic_DNA"/>
</dbReference>
<dbReference type="GO" id="GO:0016020">
    <property type="term" value="C:membrane"/>
    <property type="evidence" value="ECO:0007669"/>
    <property type="project" value="InterPro"/>
</dbReference>
<dbReference type="InterPro" id="IPR036890">
    <property type="entry name" value="HATPase_C_sf"/>
</dbReference>
<comment type="caution">
    <text evidence="13">The sequence shown here is derived from an EMBL/GenBank/DDBJ whole genome shotgun (WGS) entry which is preliminary data.</text>
</comment>
<feature type="transmembrane region" description="Helical" evidence="10">
    <location>
        <begin position="36"/>
        <end position="61"/>
    </location>
</feature>
<dbReference type="Pfam" id="PF07730">
    <property type="entry name" value="HisKA_3"/>
    <property type="match status" value="1"/>
</dbReference>
<dbReference type="PANTHER" id="PTHR24421:SF10">
    <property type="entry name" value="NITRATE_NITRITE SENSOR PROTEIN NARQ"/>
    <property type="match status" value="1"/>
</dbReference>
<evidence type="ECO:0000256" key="6">
    <source>
        <dbReference type="ARBA" id="ARBA00022777"/>
    </source>
</evidence>
<evidence type="ECO:0000259" key="11">
    <source>
        <dbReference type="Pfam" id="PF07730"/>
    </source>
</evidence>
<feature type="domain" description="Signal transduction histidine kinase subgroup 3 dimerisation and phosphoacceptor" evidence="11">
    <location>
        <begin position="251"/>
        <end position="319"/>
    </location>
</feature>
<dbReference type="CDD" id="cd16917">
    <property type="entry name" value="HATPase_UhpB-NarQ-NarX-like"/>
    <property type="match status" value="1"/>
</dbReference>
<keyword evidence="14" id="KW-1185">Reference proteome</keyword>
<keyword evidence="10" id="KW-0472">Membrane</keyword>
<proteinExistence type="predicted"/>
<organism evidence="13 14">
    <name type="scientific">Streptomyces filipinensis</name>
    <dbReference type="NCBI Taxonomy" id="66887"/>
    <lineage>
        <taxon>Bacteria</taxon>
        <taxon>Bacillati</taxon>
        <taxon>Actinomycetota</taxon>
        <taxon>Actinomycetes</taxon>
        <taxon>Kitasatosporales</taxon>
        <taxon>Streptomycetaceae</taxon>
        <taxon>Streptomyces</taxon>
    </lineage>
</organism>
<sequence length="441" mass="46769">MTGNTAQKVQDGDGAGTGTPDVTVPRNPLRALASSALWRVCAHLALDGVMAMAGLAVLTVLGTGLCAVPFGLVGLPVTVAAGWALYQLAALERMRFAITCGARISEPPQPPWSWRSLASVTGLLRSRCTWRLVTYFTLLIGVSTVTTVGVALVWAVPLMLVLLPAYYQLLPRGQVQIGPWVLAGLPSMLLVAGLALLFGAVLSPLLVRPLMALDSFLGRTLLSRPAGMELRQRVQDLTASRARVVDAAEAERRRIERDLHDGAQQRLVAMSMTLGRASSRLRKSGDEVTGKLVEDVRRETLYTITELRNLARGLHPPVLTDRGLEAALSAVIALAPVPVRLDVDAEPRPSATVEAVAYFTVTEALTNVAKHAGASRAWVEIKREGDLLTMTIGDDGRGGADPARGSGLSGLEGRISGVDGRLRVDSPVGGPTVIEVEIPCG</sequence>
<evidence type="ECO:0000256" key="4">
    <source>
        <dbReference type="ARBA" id="ARBA00022679"/>
    </source>
</evidence>
<protein>
    <recommendedName>
        <fullName evidence="2">histidine kinase</fullName>
        <ecNumber evidence="2">2.7.13.3</ecNumber>
    </recommendedName>
</protein>
<evidence type="ECO:0000256" key="5">
    <source>
        <dbReference type="ARBA" id="ARBA00022741"/>
    </source>
</evidence>
<dbReference type="Gene3D" id="3.30.565.10">
    <property type="entry name" value="Histidine kinase-like ATPase, C-terminal domain"/>
    <property type="match status" value="1"/>
</dbReference>
<comment type="catalytic activity">
    <reaction evidence="1">
        <text>ATP + protein L-histidine = ADP + protein N-phospho-L-histidine.</text>
        <dbReference type="EC" id="2.7.13.3"/>
    </reaction>
</comment>
<feature type="domain" description="Putative sensor" evidence="12">
    <location>
        <begin position="48"/>
        <end position="222"/>
    </location>
</feature>
<dbReference type="Gene3D" id="1.20.5.1930">
    <property type="match status" value="1"/>
</dbReference>
<feature type="transmembrane region" description="Helical" evidence="10">
    <location>
        <begin position="180"/>
        <end position="207"/>
    </location>
</feature>
<accession>A0A918IJC3</accession>
<dbReference type="GO" id="GO:0005524">
    <property type="term" value="F:ATP binding"/>
    <property type="evidence" value="ECO:0007669"/>
    <property type="project" value="UniProtKB-KW"/>
</dbReference>
<evidence type="ECO:0000256" key="3">
    <source>
        <dbReference type="ARBA" id="ARBA00022553"/>
    </source>
</evidence>
<dbReference type="Pfam" id="PF13796">
    <property type="entry name" value="Sensor"/>
    <property type="match status" value="1"/>
</dbReference>
<evidence type="ECO:0000256" key="7">
    <source>
        <dbReference type="ARBA" id="ARBA00022840"/>
    </source>
</evidence>
<dbReference type="InterPro" id="IPR025828">
    <property type="entry name" value="Put_sensor_dom"/>
</dbReference>
<dbReference type="GO" id="GO:0046983">
    <property type="term" value="F:protein dimerization activity"/>
    <property type="evidence" value="ECO:0007669"/>
    <property type="project" value="InterPro"/>
</dbReference>
<dbReference type="Proteomes" id="UP000618795">
    <property type="component" value="Unassembled WGS sequence"/>
</dbReference>
<keyword evidence="8" id="KW-0902">Two-component regulatory system</keyword>
<feature type="region of interest" description="Disordered" evidence="9">
    <location>
        <begin position="1"/>
        <end position="23"/>
    </location>
</feature>
<reference evidence="13" key="1">
    <citation type="journal article" date="2014" name="Int. J. Syst. Evol. Microbiol.">
        <title>Complete genome sequence of Corynebacterium casei LMG S-19264T (=DSM 44701T), isolated from a smear-ripened cheese.</title>
        <authorList>
            <consortium name="US DOE Joint Genome Institute (JGI-PGF)"/>
            <person name="Walter F."/>
            <person name="Albersmeier A."/>
            <person name="Kalinowski J."/>
            <person name="Ruckert C."/>
        </authorList>
    </citation>
    <scope>NUCLEOTIDE SEQUENCE</scope>
    <source>
        <strain evidence="13">JCM 4369</strain>
    </source>
</reference>
<evidence type="ECO:0000259" key="12">
    <source>
        <dbReference type="Pfam" id="PF13796"/>
    </source>
</evidence>
<dbReference type="EC" id="2.7.13.3" evidence="2"/>
<dbReference type="AlphaFoldDB" id="A0A918IJC3"/>
<dbReference type="GO" id="GO:0000155">
    <property type="term" value="F:phosphorelay sensor kinase activity"/>
    <property type="evidence" value="ECO:0007669"/>
    <property type="project" value="InterPro"/>
</dbReference>
<evidence type="ECO:0000256" key="1">
    <source>
        <dbReference type="ARBA" id="ARBA00000085"/>
    </source>
</evidence>
<dbReference type="InterPro" id="IPR011712">
    <property type="entry name" value="Sig_transdc_His_kin_sub3_dim/P"/>
</dbReference>
<evidence type="ECO:0000256" key="8">
    <source>
        <dbReference type="ARBA" id="ARBA00023012"/>
    </source>
</evidence>
<keyword evidence="10" id="KW-0812">Transmembrane</keyword>
<keyword evidence="3" id="KW-0597">Phosphoprotein</keyword>
<keyword evidence="5" id="KW-0547">Nucleotide-binding</keyword>
<keyword evidence="4" id="KW-0808">Transferase</keyword>
<name>A0A918IJC3_9ACTN</name>
<evidence type="ECO:0000256" key="2">
    <source>
        <dbReference type="ARBA" id="ARBA00012438"/>
    </source>
</evidence>
<keyword evidence="7" id="KW-0067">ATP-binding</keyword>
<gene>
    <name evidence="13" type="ORF">GCM10010260_75870</name>
</gene>
<evidence type="ECO:0000256" key="10">
    <source>
        <dbReference type="SAM" id="Phobius"/>
    </source>
</evidence>
<reference evidence="13" key="2">
    <citation type="submission" date="2020-09" db="EMBL/GenBank/DDBJ databases">
        <authorList>
            <person name="Sun Q."/>
            <person name="Ohkuma M."/>
        </authorList>
    </citation>
    <scope>NUCLEOTIDE SEQUENCE</scope>
    <source>
        <strain evidence="13">JCM 4369</strain>
    </source>
</reference>
<feature type="transmembrane region" description="Helical" evidence="10">
    <location>
        <begin position="67"/>
        <end position="86"/>
    </location>
</feature>
<keyword evidence="10" id="KW-1133">Transmembrane helix</keyword>
<dbReference type="SUPFAM" id="SSF55874">
    <property type="entry name" value="ATPase domain of HSP90 chaperone/DNA topoisomerase II/histidine kinase"/>
    <property type="match status" value="1"/>
</dbReference>
<dbReference type="InterPro" id="IPR050482">
    <property type="entry name" value="Sensor_HK_TwoCompSys"/>
</dbReference>